<dbReference type="EMBL" id="KV425983">
    <property type="protein sequence ID" value="KZV93833.1"/>
    <property type="molecule type" value="Genomic_DNA"/>
</dbReference>
<dbReference type="SUPFAM" id="SSF81383">
    <property type="entry name" value="F-box domain"/>
    <property type="match status" value="1"/>
</dbReference>
<dbReference type="AlphaFoldDB" id="A0A165ISY4"/>
<dbReference type="InterPro" id="IPR036047">
    <property type="entry name" value="F-box-like_dom_sf"/>
</dbReference>
<dbReference type="InParanoid" id="A0A165ISY4"/>
<reference evidence="2 3" key="1">
    <citation type="journal article" date="2016" name="Mol. Biol. Evol.">
        <title>Comparative Genomics of Early-Diverging Mushroom-Forming Fungi Provides Insights into the Origins of Lignocellulose Decay Capabilities.</title>
        <authorList>
            <person name="Nagy L.G."/>
            <person name="Riley R."/>
            <person name="Tritt A."/>
            <person name="Adam C."/>
            <person name="Daum C."/>
            <person name="Floudas D."/>
            <person name="Sun H."/>
            <person name="Yadav J.S."/>
            <person name="Pangilinan J."/>
            <person name="Larsson K.H."/>
            <person name="Matsuura K."/>
            <person name="Barry K."/>
            <person name="Labutti K."/>
            <person name="Kuo R."/>
            <person name="Ohm R.A."/>
            <person name="Bhattacharya S.S."/>
            <person name="Shirouzu T."/>
            <person name="Yoshinaga Y."/>
            <person name="Martin F.M."/>
            <person name="Grigoriev I.V."/>
            <person name="Hibbett D.S."/>
        </authorList>
    </citation>
    <scope>NUCLEOTIDE SEQUENCE [LARGE SCALE GENOMIC DNA]</scope>
    <source>
        <strain evidence="2 3">HHB12029</strain>
    </source>
</reference>
<evidence type="ECO:0000313" key="2">
    <source>
        <dbReference type="EMBL" id="KZV93833.1"/>
    </source>
</evidence>
<protein>
    <recommendedName>
        <fullName evidence="1">F-box domain-containing protein</fullName>
    </recommendedName>
</protein>
<evidence type="ECO:0000313" key="3">
    <source>
        <dbReference type="Proteomes" id="UP000077266"/>
    </source>
</evidence>
<dbReference type="Pfam" id="PF12937">
    <property type="entry name" value="F-box-like"/>
    <property type="match status" value="1"/>
</dbReference>
<feature type="domain" description="F-box" evidence="1">
    <location>
        <begin position="9"/>
        <end position="57"/>
    </location>
</feature>
<gene>
    <name evidence="2" type="ORF">EXIGLDRAFT_691246</name>
</gene>
<proteinExistence type="predicted"/>
<sequence length="454" mass="50662">MAHTRPHEGSRIAELPFDVLVQIFALHRKPAVLLNLASVCHAWRAIIINEHVLWTNFSLDCKTRAAQVLAQLALAGPACELSVTVRLDRHSHWAAMSVYLDTLLQQHARIRYLEFSDAMATVFRNTRDDRFSCVGIVTSLGGKRNWPCLRTLVWQPNSFFDVATDFELDIIAPRLERLELDEVAVDGTFASLGAEGALTNREADNSALFELLRLTTNEDFRELTLENISLSPAPPLATEMRSLDLLQTLTLSNVTLTSGDSVEDVVVIDLPNLRTVSLDCQTASTDLLLMLLPVEGVQAVNMGTHTYLAYDWALPLLSVFDSGDIEITIVSSGLQRTTICVSQVQSRTTRTETWTRAFRAASFVETLNRLDEDMLLFSRLTCLTVDLALIDNAVAFLPSSLPVLRSLTHVRTENDKPKPIVLSDDIRNRFCAIFRSDVALVRETVHSFDGVPRM</sequence>
<dbReference type="InterPro" id="IPR001810">
    <property type="entry name" value="F-box_dom"/>
</dbReference>
<keyword evidence="3" id="KW-1185">Reference proteome</keyword>
<organism evidence="2 3">
    <name type="scientific">Exidia glandulosa HHB12029</name>
    <dbReference type="NCBI Taxonomy" id="1314781"/>
    <lineage>
        <taxon>Eukaryota</taxon>
        <taxon>Fungi</taxon>
        <taxon>Dikarya</taxon>
        <taxon>Basidiomycota</taxon>
        <taxon>Agaricomycotina</taxon>
        <taxon>Agaricomycetes</taxon>
        <taxon>Auriculariales</taxon>
        <taxon>Exidiaceae</taxon>
        <taxon>Exidia</taxon>
    </lineage>
</organism>
<dbReference type="PROSITE" id="PS50181">
    <property type="entry name" value="FBOX"/>
    <property type="match status" value="1"/>
</dbReference>
<dbReference type="Gene3D" id="1.20.1280.50">
    <property type="match status" value="1"/>
</dbReference>
<evidence type="ECO:0000259" key="1">
    <source>
        <dbReference type="PROSITE" id="PS50181"/>
    </source>
</evidence>
<name>A0A165ISY4_EXIGL</name>
<accession>A0A165ISY4</accession>
<dbReference type="Proteomes" id="UP000077266">
    <property type="component" value="Unassembled WGS sequence"/>
</dbReference>